<organism evidence="1 2">
    <name type="scientific">Mucor circinelloides f. circinelloides (strain 1006PhL)</name>
    <name type="common">Mucormycosis agent</name>
    <name type="synonym">Calyptromyces circinelloides</name>
    <dbReference type="NCBI Taxonomy" id="1220926"/>
    <lineage>
        <taxon>Eukaryota</taxon>
        <taxon>Fungi</taxon>
        <taxon>Fungi incertae sedis</taxon>
        <taxon>Mucoromycota</taxon>
        <taxon>Mucoromycotina</taxon>
        <taxon>Mucoromycetes</taxon>
        <taxon>Mucorales</taxon>
        <taxon>Mucorineae</taxon>
        <taxon>Mucoraceae</taxon>
        <taxon>Mucor</taxon>
    </lineage>
</organism>
<dbReference type="VEuPathDB" id="FungiDB:HMPREF1544_03062"/>
<protein>
    <recommendedName>
        <fullName evidence="3">Cytochrome P450</fullName>
    </recommendedName>
</protein>
<reference evidence="2" key="1">
    <citation type="submission" date="2013-05" db="EMBL/GenBank/DDBJ databases">
        <title>The Genome sequence of Mucor circinelloides f. circinelloides 1006PhL.</title>
        <authorList>
            <consortium name="The Broad Institute Genomics Platform"/>
            <person name="Cuomo C."/>
            <person name="Earl A."/>
            <person name="Findley K."/>
            <person name="Lee S.C."/>
            <person name="Walker B."/>
            <person name="Young S."/>
            <person name="Zeng Q."/>
            <person name="Gargeya S."/>
            <person name="Fitzgerald M."/>
            <person name="Haas B."/>
            <person name="Abouelleil A."/>
            <person name="Allen A.W."/>
            <person name="Alvarado L."/>
            <person name="Arachchi H.M."/>
            <person name="Berlin A.M."/>
            <person name="Chapman S.B."/>
            <person name="Gainer-Dewar J."/>
            <person name="Goldberg J."/>
            <person name="Griggs A."/>
            <person name="Gujja S."/>
            <person name="Hansen M."/>
            <person name="Howarth C."/>
            <person name="Imamovic A."/>
            <person name="Ireland A."/>
            <person name="Larimer J."/>
            <person name="McCowan C."/>
            <person name="Murphy C."/>
            <person name="Pearson M."/>
            <person name="Poon T.W."/>
            <person name="Priest M."/>
            <person name="Roberts A."/>
            <person name="Saif S."/>
            <person name="Shea T."/>
            <person name="Sisk P."/>
            <person name="Sykes S."/>
            <person name="Wortman J."/>
            <person name="Nusbaum C."/>
            <person name="Birren B."/>
        </authorList>
    </citation>
    <scope>NUCLEOTIDE SEQUENCE [LARGE SCALE GENOMIC DNA]</scope>
    <source>
        <strain evidence="2">1006PhL</strain>
    </source>
</reference>
<evidence type="ECO:0008006" key="3">
    <source>
        <dbReference type="Google" id="ProtNLM"/>
    </source>
</evidence>
<dbReference type="EMBL" id="KE123925">
    <property type="protein sequence ID" value="EPB90086.1"/>
    <property type="molecule type" value="Genomic_DNA"/>
</dbReference>
<dbReference type="AlphaFoldDB" id="S2JIE8"/>
<dbReference type="Proteomes" id="UP000014254">
    <property type="component" value="Unassembled WGS sequence"/>
</dbReference>
<keyword evidence="2" id="KW-1185">Reference proteome</keyword>
<proteinExistence type="predicted"/>
<dbReference type="STRING" id="1220926.S2JIE8"/>
<accession>S2JIE8</accession>
<evidence type="ECO:0000313" key="1">
    <source>
        <dbReference type="EMBL" id="EPB90086.1"/>
    </source>
</evidence>
<gene>
    <name evidence="1" type="ORF">HMPREF1544_03062</name>
</gene>
<name>S2JIE8_MUCC1</name>
<dbReference type="OrthoDB" id="2789670at2759"/>
<sequence length="66" mass="7529">MQSAANGKLAQRIHFNFGFERRLCPGAYLADVKLFNTFVQVFAICKMSEFPKESILTSQAQERMLV</sequence>
<dbReference type="InParanoid" id="S2JIE8"/>
<evidence type="ECO:0000313" key="2">
    <source>
        <dbReference type="Proteomes" id="UP000014254"/>
    </source>
</evidence>